<feature type="non-terminal residue" evidence="1">
    <location>
        <position position="1"/>
    </location>
</feature>
<proteinExistence type="predicted"/>
<accession>A0A382L362</accession>
<organism evidence="1">
    <name type="scientific">marine metagenome</name>
    <dbReference type="NCBI Taxonomy" id="408172"/>
    <lineage>
        <taxon>unclassified sequences</taxon>
        <taxon>metagenomes</taxon>
        <taxon>ecological metagenomes</taxon>
    </lineage>
</organism>
<dbReference type="EMBL" id="UINC01084483">
    <property type="protein sequence ID" value="SVC31176.1"/>
    <property type="molecule type" value="Genomic_DNA"/>
</dbReference>
<dbReference type="AlphaFoldDB" id="A0A382L362"/>
<evidence type="ECO:0000313" key="1">
    <source>
        <dbReference type="EMBL" id="SVC31176.1"/>
    </source>
</evidence>
<gene>
    <name evidence="1" type="ORF">METZ01_LOCUS284030</name>
</gene>
<reference evidence="1" key="1">
    <citation type="submission" date="2018-05" db="EMBL/GenBank/DDBJ databases">
        <authorList>
            <person name="Lanie J.A."/>
            <person name="Ng W.-L."/>
            <person name="Kazmierczak K.M."/>
            <person name="Andrzejewski T.M."/>
            <person name="Davidsen T.M."/>
            <person name="Wayne K.J."/>
            <person name="Tettelin H."/>
            <person name="Glass J.I."/>
            <person name="Rusch D."/>
            <person name="Podicherti R."/>
            <person name="Tsui H.-C.T."/>
            <person name="Winkler M.E."/>
        </authorList>
    </citation>
    <scope>NUCLEOTIDE SEQUENCE</scope>
</reference>
<protein>
    <submittedName>
        <fullName evidence="1">Uncharacterized protein</fullName>
    </submittedName>
</protein>
<sequence>IIIILAMDLKTIKATQQKSTLVLLKN</sequence>
<name>A0A382L362_9ZZZZ</name>